<evidence type="ECO:0000256" key="1">
    <source>
        <dbReference type="ARBA" id="ARBA00022729"/>
    </source>
</evidence>
<protein>
    <recommendedName>
        <fullName evidence="3">Outer membrane protein beta-barrel domain-containing protein</fullName>
    </recommendedName>
</protein>
<dbReference type="EMBL" id="AVCI01000045">
    <property type="protein sequence ID" value="KFN41138.1"/>
    <property type="molecule type" value="Genomic_DNA"/>
</dbReference>
<dbReference type="RefSeq" id="WP_022967834.1">
    <property type="nucleotide sequence ID" value="NZ_ATVD01000001.1"/>
</dbReference>
<feature type="domain" description="Outer membrane protein beta-barrel" evidence="3">
    <location>
        <begin position="12"/>
        <end position="201"/>
    </location>
</feature>
<evidence type="ECO:0000313" key="5">
    <source>
        <dbReference type="Proteomes" id="UP000029385"/>
    </source>
</evidence>
<gene>
    <name evidence="4" type="ORF">N789_04430</name>
</gene>
<organism evidence="4 5">
    <name type="scientific">Arenimonas oryziterrae DSM 21050 = YC6267</name>
    <dbReference type="NCBI Taxonomy" id="1121015"/>
    <lineage>
        <taxon>Bacteria</taxon>
        <taxon>Pseudomonadati</taxon>
        <taxon>Pseudomonadota</taxon>
        <taxon>Gammaproteobacteria</taxon>
        <taxon>Lysobacterales</taxon>
        <taxon>Lysobacteraceae</taxon>
        <taxon>Arenimonas</taxon>
    </lineage>
</organism>
<dbReference type="Gene3D" id="2.40.160.20">
    <property type="match status" value="1"/>
</dbReference>
<comment type="caution">
    <text evidence="4">The sequence shown here is derived from an EMBL/GenBank/DDBJ whole genome shotgun (WGS) entry which is preliminary data.</text>
</comment>
<reference evidence="4 5" key="1">
    <citation type="submission" date="2013-09" db="EMBL/GenBank/DDBJ databases">
        <title>Genome sequencing of Arenimonas oryziterrae.</title>
        <authorList>
            <person name="Chen F."/>
            <person name="Wang G."/>
        </authorList>
    </citation>
    <scope>NUCLEOTIDE SEQUENCE [LARGE SCALE GENOMIC DNA]</scope>
    <source>
        <strain evidence="4 5">YC6267</strain>
    </source>
</reference>
<dbReference type="AlphaFoldDB" id="A0A091ALR9"/>
<evidence type="ECO:0000259" key="3">
    <source>
        <dbReference type="Pfam" id="PF13505"/>
    </source>
</evidence>
<keyword evidence="5" id="KW-1185">Reference proteome</keyword>
<keyword evidence="1 2" id="KW-0732">Signal</keyword>
<dbReference type="Pfam" id="PF13505">
    <property type="entry name" value="OMP_b-brl"/>
    <property type="match status" value="1"/>
</dbReference>
<dbReference type="SUPFAM" id="SSF56925">
    <property type="entry name" value="OMPA-like"/>
    <property type="match status" value="1"/>
</dbReference>
<accession>A0A091ALR9</accession>
<feature type="signal peptide" evidence="2">
    <location>
        <begin position="1"/>
        <end position="26"/>
    </location>
</feature>
<proteinExistence type="predicted"/>
<evidence type="ECO:0000256" key="2">
    <source>
        <dbReference type="SAM" id="SignalP"/>
    </source>
</evidence>
<feature type="chain" id="PRO_5001868561" description="Outer membrane protein beta-barrel domain-containing protein" evidence="2">
    <location>
        <begin position="27"/>
        <end position="322"/>
    </location>
</feature>
<dbReference type="InterPro" id="IPR011250">
    <property type="entry name" value="OMP/PagP_B-barrel"/>
</dbReference>
<dbReference type="Proteomes" id="UP000029385">
    <property type="component" value="Unassembled WGS sequence"/>
</dbReference>
<sequence>MINHKKLTLSVFAALGLSLAASSASAANSHFYGSLEAGVQNADDSAIPFSMDYPSLRTRTTDYGSGRNVGLTLGYRFDNPLFIELSVSRDSLTNTTVQTDTRAIPAPPCGVPFEAAIPYCLASASLATRVDHNNVDLVAGWGFKATETVTFSPYAGVRRMKLQDERKINNVPLGAPFTDRGVDISSFNEYGFLIGVRYDQEFKSFYLTGDLQHAQASGDRVRGYHSALVDNTGATLIAVDHGITEDISVRQQALSFGIGHRFVFGGQPATINLSYQVQRGNGYDTRIDTIAPSMAASFGGNRGVRNESVTTQGFMLSFGINN</sequence>
<name>A0A091ALR9_9GAMM</name>
<evidence type="ECO:0000313" key="4">
    <source>
        <dbReference type="EMBL" id="KFN41138.1"/>
    </source>
</evidence>
<dbReference type="InterPro" id="IPR027385">
    <property type="entry name" value="Beta-barrel_OMP"/>
</dbReference>
<dbReference type="PATRIC" id="fig|1121015.4.peg.2570"/>
<dbReference type="STRING" id="1121015.GCA_000420545_00159"/>